<gene>
    <name evidence="1" type="ORF">DUPY_17440</name>
</gene>
<dbReference type="OrthoDB" id="9915107at2"/>
<dbReference type="Proteomes" id="UP000175989">
    <property type="component" value="Unassembled WGS sequence"/>
</dbReference>
<dbReference type="EMBL" id="LROM01000071">
    <property type="protein sequence ID" value="OFA03929.1"/>
    <property type="molecule type" value="Genomic_DNA"/>
</dbReference>
<proteinExistence type="predicted"/>
<protein>
    <recommendedName>
        <fullName evidence="3">DUF3606 domain-containing protein</fullName>
    </recommendedName>
</protein>
<dbReference type="AlphaFoldDB" id="A0A1E7WVX6"/>
<dbReference type="RefSeq" id="WP_070247443.1">
    <property type="nucleotide sequence ID" value="NZ_LROM01000071.1"/>
</dbReference>
<reference evidence="2" key="1">
    <citation type="journal article" date="2016" name="Front. Microbiol.">
        <title>Molecular Keys to the Janthinobacterium and Duganella spp. Interaction with the Plant Pathogen Fusarium graminearum.</title>
        <authorList>
            <person name="Haack F.S."/>
            <person name="Poehlein A."/>
            <person name="Kroger C."/>
            <person name="Voigt C.A."/>
            <person name="Piepenbring M."/>
            <person name="Bode H.B."/>
            <person name="Daniel R."/>
            <person name="Schafer W."/>
            <person name="Streit W.R."/>
        </authorList>
    </citation>
    <scope>NUCLEOTIDE SEQUENCE [LARGE SCALE GENOMIC DNA]</scope>
    <source>
        <strain evidence="2">T54</strain>
    </source>
</reference>
<keyword evidence="2" id="KW-1185">Reference proteome</keyword>
<organism evidence="1 2">
    <name type="scientific">Duganella phyllosphaerae</name>
    <dbReference type="NCBI Taxonomy" id="762836"/>
    <lineage>
        <taxon>Bacteria</taxon>
        <taxon>Pseudomonadati</taxon>
        <taxon>Pseudomonadota</taxon>
        <taxon>Betaproteobacteria</taxon>
        <taxon>Burkholderiales</taxon>
        <taxon>Oxalobacteraceae</taxon>
        <taxon>Telluria group</taxon>
        <taxon>Duganella</taxon>
    </lineage>
</organism>
<dbReference type="Pfam" id="PF12244">
    <property type="entry name" value="DUF3606"/>
    <property type="match status" value="1"/>
</dbReference>
<evidence type="ECO:0008006" key="3">
    <source>
        <dbReference type="Google" id="ProtNLM"/>
    </source>
</evidence>
<name>A0A1E7WVX6_9BURK</name>
<evidence type="ECO:0000313" key="2">
    <source>
        <dbReference type="Proteomes" id="UP000175989"/>
    </source>
</evidence>
<dbReference type="InterPro" id="IPR022037">
    <property type="entry name" value="DUF3606"/>
</dbReference>
<comment type="caution">
    <text evidence="1">The sequence shown here is derived from an EMBL/GenBank/DDBJ whole genome shotgun (WGS) entry which is preliminary data.</text>
</comment>
<accession>A0A1E7WVX6</accession>
<evidence type="ECO:0000313" key="1">
    <source>
        <dbReference type="EMBL" id="OFA03929.1"/>
    </source>
</evidence>
<sequence length="60" mass="6937">MNTQQHNNTGDFRHQAYINPNLAQAVAYWAQEFRVTPSKLIAVVREVGRNVGEVRRQLSR</sequence>